<dbReference type="GO" id="GO:0043565">
    <property type="term" value="F:sequence-specific DNA binding"/>
    <property type="evidence" value="ECO:0007669"/>
    <property type="project" value="InterPro"/>
</dbReference>
<dbReference type="PANTHER" id="PTHR11019:SF159">
    <property type="entry name" value="TRANSCRIPTIONAL REGULATOR-RELATED"/>
    <property type="match status" value="1"/>
</dbReference>
<dbReference type="FunFam" id="1.10.10.60:FF:000132">
    <property type="entry name" value="AraC family transcriptional regulator"/>
    <property type="match status" value="1"/>
</dbReference>
<evidence type="ECO:0000256" key="2">
    <source>
        <dbReference type="ARBA" id="ARBA00023015"/>
    </source>
</evidence>
<reference evidence="6 7" key="1">
    <citation type="submission" date="2016-08" db="EMBL/GenBank/DDBJ databases">
        <title>Whole genome sequence of Pseudomonas graminis strain UASWS1507, a potential biological control agent for agriculture.</title>
        <authorList>
            <person name="Crovadore J."/>
            <person name="Calmin G."/>
            <person name="Chablais R."/>
            <person name="Cochard B."/>
            <person name="Lefort F."/>
        </authorList>
    </citation>
    <scope>NUCLEOTIDE SEQUENCE [LARGE SCALE GENOMIC DNA]</scope>
    <source>
        <strain evidence="6 7">UASWS1507</strain>
    </source>
</reference>
<dbReference type="AlphaFoldDB" id="A0A1C2EFB9"/>
<evidence type="ECO:0000313" key="7">
    <source>
        <dbReference type="Proteomes" id="UP000095143"/>
    </source>
</evidence>
<evidence type="ECO:0000313" key="6">
    <source>
        <dbReference type="EMBL" id="OCX25551.1"/>
    </source>
</evidence>
<keyword evidence="2" id="KW-0805">Transcription regulation</keyword>
<name>A0A1C2EFB9_9PSED</name>
<evidence type="ECO:0000259" key="5">
    <source>
        <dbReference type="PROSITE" id="PS01124"/>
    </source>
</evidence>
<dbReference type="InterPro" id="IPR003313">
    <property type="entry name" value="AraC-bd"/>
</dbReference>
<dbReference type="PROSITE" id="PS01124">
    <property type="entry name" value="HTH_ARAC_FAMILY_2"/>
    <property type="match status" value="1"/>
</dbReference>
<dbReference type="Gene3D" id="1.10.10.60">
    <property type="entry name" value="Homeodomain-like"/>
    <property type="match status" value="2"/>
</dbReference>
<organism evidence="6 7">
    <name type="scientific">Pseudomonas graminis</name>
    <dbReference type="NCBI Taxonomy" id="158627"/>
    <lineage>
        <taxon>Bacteria</taxon>
        <taxon>Pseudomonadati</taxon>
        <taxon>Pseudomonadota</taxon>
        <taxon>Gammaproteobacteria</taxon>
        <taxon>Pseudomonadales</taxon>
        <taxon>Pseudomonadaceae</taxon>
        <taxon>Pseudomonas</taxon>
    </lineage>
</organism>
<dbReference type="GO" id="GO:0009893">
    <property type="term" value="P:positive regulation of metabolic process"/>
    <property type="evidence" value="ECO:0007669"/>
    <property type="project" value="UniProtKB-ARBA"/>
</dbReference>
<accession>A0A1C2EFB9</accession>
<dbReference type="EMBL" id="MDEN01000049">
    <property type="protein sequence ID" value="OCX25551.1"/>
    <property type="molecule type" value="Genomic_DNA"/>
</dbReference>
<gene>
    <name evidence="6" type="ORF">BBI10_02180</name>
</gene>
<dbReference type="InterPro" id="IPR011051">
    <property type="entry name" value="RmlC_Cupin_sf"/>
</dbReference>
<proteinExistence type="predicted"/>
<protein>
    <submittedName>
        <fullName evidence="6">AraC family transcriptional regulator</fullName>
    </submittedName>
</protein>
<keyword evidence="3" id="KW-0238">DNA-binding</keyword>
<dbReference type="Proteomes" id="UP000095143">
    <property type="component" value="Unassembled WGS sequence"/>
</dbReference>
<dbReference type="GO" id="GO:0003700">
    <property type="term" value="F:DNA-binding transcription factor activity"/>
    <property type="evidence" value="ECO:0007669"/>
    <property type="project" value="InterPro"/>
</dbReference>
<keyword evidence="4" id="KW-0804">Transcription</keyword>
<dbReference type="InterPro" id="IPR018062">
    <property type="entry name" value="HTH_AraC-typ_CS"/>
</dbReference>
<comment type="caution">
    <text evidence="6">The sequence shown here is derived from an EMBL/GenBank/DDBJ whole genome shotgun (WGS) entry which is preliminary data.</text>
</comment>
<dbReference type="PROSITE" id="PS00041">
    <property type="entry name" value="HTH_ARAC_FAMILY_1"/>
    <property type="match status" value="1"/>
</dbReference>
<sequence>MRNVPIHLLDHTPRTVVAIGTDYPHGFLQHSHTHRRAQLLYGSKGLMRVVTNRGNWIVPPQRAVWIPPLVAHEVLYLGVSTRSLYIEPELALSSKMDCRVISVSPLMRQLLMESVDIPLEYDESGRDGVLMQLLLYELARAKELPLFIPLPVDERLLARCQSFLQAPDIHESPHTWAHEMFMSDRSFSRMFREQTSMSFGQWRQRACVVLALARLSAGDSITRIAIDFGYESPSAFSTMFKRILGRAPTSYIDDIHSVEDNDVE</sequence>
<dbReference type="SMART" id="SM00342">
    <property type="entry name" value="HTH_ARAC"/>
    <property type="match status" value="1"/>
</dbReference>
<evidence type="ECO:0000256" key="4">
    <source>
        <dbReference type="ARBA" id="ARBA00023163"/>
    </source>
</evidence>
<evidence type="ECO:0000256" key="3">
    <source>
        <dbReference type="ARBA" id="ARBA00023125"/>
    </source>
</evidence>
<dbReference type="SUPFAM" id="SSF51182">
    <property type="entry name" value="RmlC-like cupins"/>
    <property type="match status" value="1"/>
</dbReference>
<feature type="domain" description="HTH araC/xylS-type" evidence="5">
    <location>
        <begin position="154"/>
        <end position="254"/>
    </location>
</feature>
<dbReference type="PANTHER" id="PTHR11019">
    <property type="entry name" value="HTH-TYPE TRANSCRIPTIONAL REGULATOR NIMR"/>
    <property type="match status" value="1"/>
</dbReference>
<dbReference type="InterPro" id="IPR009057">
    <property type="entry name" value="Homeodomain-like_sf"/>
</dbReference>
<dbReference type="OrthoDB" id="9804543at2"/>
<dbReference type="RefSeq" id="WP_065986411.1">
    <property type="nucleotide sequence ID" value="NZ_MDEN01000049.1"/>
</dbReference>
<dbReference type="SUPFAM" id="SSF46689">
    <property type="entry name" value="Homeodomain-like"/>
    <property type="match status" value="1"/>
</dbReference>
<evidence type="ECO:0000256" key="1">
    <source>
        <dbReference type="ARBA" id="ARBA00022491"/>
    </source>
</evidence>
<dbReference type="Pfam" id="PF02311">
    <property type="entry name" value="AraC_binding"/>
    <property type="match status" value="1"/>
</dbReference>
<dbReference type="Pfam" id="PF12833">
    <property type="entry name" value="HTH_18"/>
    <property type="match status" value="1"/>
</dbReference>
<keyword evidence="1" id="KW-0678">Repressor</keyword>
<dbReference type="InterPro" id="IPR018060">
    <property type="entry name" value="HTH_AraC"/>
</dbReference>
<dbReference type="CDD" id="cd06124">
    <property type="entry name" value="cupin_NimR-like_N"/>
    <property type="match status" value="1"/>
</dbReference>